<dbReference type="GO" id="GO:0003700">
    <property type="term" value="F:DNA-binding transcription factor activity"/>
    <property type="evidence" value="ECO:0007669"/>
    <property type="project" value="InterPro"/>
</dbReference>
<dbReference type="Pfam" id="PF03466">
    <property type="entry name" value="LysR_substrate"/>
    <property type="match status" value="1"/>
</dbReference>
<evidence type="ECO:0000313" key="6">
    <source>
        <dbReference type="EMBL" id="PHM70660.1"/>
    </source>
</evidence>
<dbReference type="Pfam" id="PF00126">
    <property type="entry name" value="HTH_1"/>
    <property type="match status" value="1"/>
</dbReference>
<dbReference type="InterPro" id="IPR036388">
    <property type="entry name" value="WH-like_DNA-bd_sf"/>
</dbReference>
<evidence type="ECO:0000256" key="4">
    <source>
        <dbReference type="ARBA" id="ARBA00023163"/>
    </source>
</evidence>
<dbReference type="Gene3D" id="1.10.10.10">
    <property type="entry name" value="Winged helix-like DNA-binding domain superfamily/Winged helix DNA-binding domain"/>
    <property type="match status" value="1"/>
</dbReference>
<dbReference type="EMBL" id="NJCX01000024">
    <property type="protein sequence ID" value="PHM70660.1"/>
    <property type="molecule type" value="Genomic_DNA"/>
</dbReference>
<evidence type="ECO:0000259" key="5">
    <source>
        <dbReference type="PROSITE" id="PS50931"/>
    </source>
</evidence>
<dbReference type="RefSeq" id="WP_099142965.1">
    <property type="nucleotide sequence ID" value="NZ_CAWNOR010000058.1"/>
</dbReference>
<dbReference type="PROSITE" id="PS50931">
    <property type="entry name" value="HTH_LYSR"/>
    <property type="match status" value="1"/>
</dbReference>
<dbReference type="CDD" id="cd08422">
    <property type="entry name" value="PBP2_CrgA_like"/>
    <property type="match status" value="1"/>
</dbReference>
<dbReference type="GO" id="GO:0006351">
    <property type="term" value="P:DNA-templated transcription"/>
    <property type="evidence" value="ECO:0007669"/>
    <property type="project" value="TreeGrafter"/>
</dbReference>
<dbReference type="AlphaFoldDB" id="A0A2D0L4R3"/>
<organism evidence="6 7">
    <name type="scientific">Xenorhabdus kozodoii</name>
    <dbReference type="NCBI Taxonomy" id="351676"/>
    <lineage>
        <taxon>Bacteria</taxon>
        <taxon>Pseudomonadati</taxon>
        <taxon>Pseudomonadota</taxon>
        <taxon>Gammaproteobacteria</taxon>
        <taxon>Enterobacterales</taxon>
        <taxon>Morganellaceae</taxon>
        <taxon>Xenorhabdus</taxon>
    </lineage>
</organism>
<keyword evidence="2" id="KW-0805">Transcription regulation</keyword>
<protein>
    <submittedName>
        <fullName evidence="6">LysR family transcriptional regulator</fullName>
    </submittedName>
</protein>
<dbReference type="InterPro" id="IPR005119">
    <property type="entry name" value="LysR_subst-bd"/>
</dbReference>
<evidence type="ECO:0000256" key="3">
    <source>
        <dbReference type="ARBA" id="ARBA00023125"/>
    </source>
</evidence>
<dbReference type="InterPro" id="IPR058163">
    <property type="entry name" value="LysR-type_TF_proteobact-type"/>
</dbReference>
<dbReference type="InterPro" id="IPR036390">
    <property type="entry name" value="WH_DNA-bd_sf"/>
</dbReference>
<dbReference type="FunFam" id="1.10.10.10:FF:000001">
    <property type="entry name" value="LysR family transcriptional regulator"/>
    <property type="match status" value="1"/>
</dbReference>
<keyword evidence="7" id="KW-1185">Reference proteome</keyword>
<evidence type="ECO:0000256" key="1">
    <source>
        <dbReference type="ARBA" id="ARBA00009437"/>
    </source>
</evidence>
<name>A0A2D0L4R3_9GAMM</name>
<comment type="caution">
    <text evidence="6">The sequence shown here is derived from an EMBL/GenBank/DDBJ whole genome shotgun (WGS) entry which is preliminary data.</text>
</comment>
<keyword evidence="4" id="KW-0804">Transcription</keyword>
<evidence type="ECO:0000313" key="7">
    <source>
        <dbReference type="Proteomes" id="UP000221101"/>
    </source>
</evidence>
<accession>A0A2D0L4R3</accession>
<gene>
    <name evidence="6" type="ORF">Xkoz_03104</name>
</gene>
<comment type="similarity">
    <text evidence="1">Belongs to the LysR transcriptional regulatory family.</text>
</comment>
<dbReference type="Proteomes" id="UP000221101">
    <property type="component" value="Unassembled WGS sequence"/>
</dbReference>
<dbReference type="OrthoDB" id="9815676at2"/>
<dbReference type="GO" id="GO:0043565">
    <property type="term" value="F:sequence-specific DNA binding"/>
    <property type="evidence" value="ECO:0007669"/>
    <property type="project" value="TreeGrafter"/>
</dbReference>
<dbReference type="InterPro" id="IPR000847">
    <property type="entry name" value="LysR_HTH_N"/>
</dbReference>
<feature type="domain" description="HTH lysR-type" evidence="5">
    <location>
        <begin position="8"/>
        <end position="65"/>
    </location>
</feature>
<dbReference type="PANTHER" id="PTHR30537:SF5">
    <property type="entry name" value="HTH-TYPE TRANSCRIPTIONAL ACTIVATOR TTDR-RELATED"/>
    <property type="match status" value="1"/>
</dbReference>
<dbReference type="SUPFAM" id="SSF53850">
    <property type="entry name" value="Periplasmic binding protein-like II"/>
    <property type="match status" value="1"/>
</dbReference>
<dbReference type="PANTHER" id="PTHR30537">
    <property type="entry name" value="HTH-TYPE TRANSCRIPTIONAL REGULATOR"/>
    <property type="match status" value="1"/>
</dbReference>
<dbReference type="SUPFAM" id="SSF46785">
    <property type="entry name" value="Winged helix' DNA-binding domain"/>
    <property type="match status" value="1"/>
</dbReference>
<sequence>MSTNNTINLMREMAIFAKVVETGSFSETARQLAATPSAISRAVARLEKALGTRLLQRTTRKLRLSENGQDVYERCLDMVNAAQGVMAVSGDLNREPQGIIRVSVPKAVGRFVVHPHIPAFLAHYPKVDVNLRLDDRYVDLIDEQIDLAIRITDQPPPGLMGRRLLNIWHMLCATPEYLAKHGTPQHPHDLKNHSCIYLGEEPGDSRWKFRQGSKVASVNVHGRYAANHTGVRLDAVLQHIGIGSLPYFTAKHALQQGQLLQVLPDWNFKANYTGELWILYPPTRHLAPKLNVFIAFLAKCLRNEATSDKKMAKSRSTYHYELPEAGKQEDR</sequence>
<proteinExistence type="inferred from homology"/>
<reference evidence="6 7" key="1">
    <citation type="journal article" date="2017" name="Nat. Microbiol.">
        <title>Natural product diversity associated with the nematode symbionts Photorhabdus and Xenorhabdus.</title>
        <authorList>
            <person name="Tobias N.J."/>
            <person name="Wolff H."/>
            <person name="Djahanschiri B."/>
            <person name="Grundmann F."/>
            <person name="Kronenwerth M."/>
            <person name="Shi Y.M."/>
            <person name="Simonyi S."/>
            <person name="Grun P."/>
            <person name="Shapiro-Ilan D."/>
            <person name="Pidot S.J."/>
            <person name="Stinear T.P."/>
            <person name="Ebersberger I."/>
            <person name="Bode H.B."/>
        </authorList>
    </citation>
    <scope>NUCLEOTIDE SEQUENCE [LARGE SCALE GENOMIC DNA]</scope>
    <source>
        <strain evidence="6 7">DSM 17907</strain>
    </source>
</reference>
<dbReference type="Gene3D" id="3.40.190.290">
    <property type="match status" value="1"/>
</dbReference>
<keyword evidence="3" id="KW-0238">DNA-binding</keyword>
<evidence type="ECO:0000256" key="2">
    <source>
        <dbReference type="ARBA" id="ARBA00023015"/>
    </source>
</evidence>